<feature type="transmembrane region" description="Helical" evidence="1">
    <location>
        <begin position="61"/>
        <end position="80"/>
    </location>
</feature>
<feature type="transmembrane region" description="Helical" evidence="1">
    <location>
        <begin position="423"/>
        <end position="445"/>
    </location>
</feature>
<feature type="transmembrane region" description="Helical" evidence="1">
    <location>
        <begin position="330"/>
        <end position="351"/>
    </location>
</feature>
<feature type="transmembrane region" description="Helical" evidence="1">
    <location>
        <begin position="393"/>
        <end position="411"/>
    </location>
</feature>
<dbReference type="STRING" id="301148.B4135_4214"/>
<comment type="caution">
    <text evidence="2">The sequence shown here is derived from an EMBL/GenBank/DDBJ whole genome shotgun (WGS) entry which is preliminary data.</text>
</comment>
<keyword evidence="1" id="KW-0812">Transmembrane</keyword>
<feature type="transmembrane region" description="Helical" evidence="1">
    <location>
        <begin position="208"/>
        <end position="227"/>
    </location>
</feature>
<gene>
    <name evidence="2" type="ORF">B4135_4214</name>
</gene>
<feature type="transmembrane region" description="Helical" evidence="1">
    <location>
        <begin position="291"/>
        <end position="309"/>
    </location>
</feature>
<feature type="transmembrane region" description="Helical" evidence="1">
    <location>
        <begin position="264"/>
        <end position="285"/>
    </location>
</feature>
<protein>
    <submittedName>
        <fullName evidence="2">Uncharacterized protein</fullName>
    </submittedName>
</protein>
<feature type="transmembrane region" description="Helical" evidence="1">
    <location>
        <begin position="30"/>
        <end position="49"/>
    </location>
</feature>
<dbReference type="EMBL" id="LQYT01000143">
    <property type="protein sequence ID" value="KYD08057.1"/>
    <property type="molecule type" value="Genomic_DNA"/>
</dbReference>
<feature type="transmembrane region" description="Helical" evidence="1">
    <location>
        <begin position="175"/>
        <end position="196"/>
    </location>
</feature>
<feature type="transmembrane region" description="Helical" evidence="1">
    <location>
        <begin position="136"/>
        <end position="154"/>
    </location>
</feature>
<dbReference type="AlphaFoldDB" id="A0A150L6V6"/>
<dbReference type="OrthoDB" id="9998943at2"/>
<sequence length="455" mass="52703">MEKGLLFIRLLIKRTVNRLLINLYQKPETFFLLILLILFVLFFAALAPFLADFHIPMEMGLFPEASYIFLIGGLFPYIFFVTKEKLKEEAEGSLLHYITEDYWRPVKNFFSFFLPFLLSILILFIVLSIYDNIPLLDSLLFWQALTQVYFIIAVSGERAVRRLLRRFRIVKNRMLMKYGLFFGIVVCELSVPLHQWYGRLWLDRRVPAWQSVLVMLIAFVLFLLLHAKDRETEQPRAENPRRVYWLKRLPSGYGFLALIHMKDYLIFLASTVIFMAAVSKIAGNFYSISEIHLLFLFLGGTAFTFSHLAKTAPGIALLRLSHLNHAGMLLALYFASGAIFFIFYLWLISLFHGQSFAFLCKSLGIGNVLATYLFGLYFAILIYYWFHQFFGPVLQMIASFFVLVTSYRIWPEYVGRVMEFGSVTGRAAVFFLTALVLYGMLILTIGGSQDDTNVH</sequence>
<organism evidence="2 3">
    <name type="scientific">Caldibacillus debilis</name>
    <dbReference type="NCBI Taxonomy" id="301148"/>
    <lineage>
        <taxon>Bacteria</taxon>
        <taxon>Bacillati</taxon>
        <taxon>Bacillota</taxon>
        <taxon>Bacilli</taxon>
        <taxon>Bacillales</taxon>
        <taxon>Bacillaceae</taxon>
        <taxon>Caldibacillus</taxon>
    </lineage>
</organism>
<feature type="transmembrane region" description="Helical" evidence="1">
    <location>
        <begin position="109"/>
        <end position="130"/>
    </location>
</feature>
<proteinExistence type="predicted"/>
<dbReference type="RefSeq" id="WP_061570314.1">
    <property type="nucleotide sequence ID" value="NZ_LQYT01000143.1"/>
</dbReference>
<evidence type="ECO:0000313" key="2">
    <source>
        <dbReference type="EMBL" id="KYD08057.1"/>
    </source>
</evidence>
<keyword evidence="1" id="KW-0472">Membrane</keyword>
<reference evidence="2 3" key="1">
    <citation type="submission" date="2016-01" db="EMBL/GenBank/DDBJ databases">
        <title>Draft Genome Sequences of Seven Thermophilic Sporeformers Isolated from Foods.</title>
        <authorList>
            <person name="Berendsen E.M."/>
            <person name="Wells-Bennik M.H."/>
            <person name="Krawcyk A.O."/>
            <person name="De Jong A."/>
            <person name="Holsappel S."/>
            <person name="Eijlander R.T."/>
            <person name="Kuipers O.P."/>
        </authorList>
    </citation>
    <scope>NUCLEOTIDE SEQUENCE [LARGE SCALE GENOMIC DNA]</scope>
    <source>
        <strain evidence="2 3">B4135</strain>
    </source>
</reference>
<accession>A0A150L6V6</accession>
<dbReference type="Proteomes" id="UP000075683">
    <property type="component" value="Unassembled WGS sequence"/>
</dbReference>
<keyword evidence="1" id="KW-1133">Transmembrane helix</keyword>
<feature type="transmembrane region" description="Helical" evidence="1">
    <location>
        <begin position="363"/>
        <end position="386"/>
    </location>
</feature>
<evidence type="ECO:0000256" key="1">
    <source>
        <dbReference type="SAM" id="Phobius"/>
    </source>
</evidence>
<name>A0A150L6V6_9BACI</name>
<evidence type="ECO:0000313" key="3">
    <source>
        <dbReference type="Proteomes" id="UP000075683"/>
    </source>
</evidence>